<evidence type="ECO:0000313" key="2">
    <source>
        <dbReference type="EMBL" id="SMG18687.1"/>
    </source>
</evidence>
<protein>
    <submittedName>
        <fullName evidence="2">Conserved hypothetical integral membrane protein TIGR02206</fullName>
    </submittedName>
</protein>
<reference evidence="3" key="1">
    <citation type="submission" date="2017-04" db="EMBL/GenBank/DDBJ databases">
        <authorList>
            <person name="Varghese N."/>
            <person name="Submissions S."/>
        </authorList>
    </citation>
    <scope>NUCLEOTIDE SEQUENCE [LARGE SCALE GENOMIC DNA]</scope>
    <source>
        <strain evidence="3">VDS</strain>
    </source>
</reference>
<dbReference type="OrthoDB" id="9813172at2"/>
<feature type="transmembrane region" description="Helical" evidence="1">
    <location>
        <begin position="14"/>
        <end position="34"/>
    </location>
</feature>
<dbReference type="EMBL" id="FXAR01000002">
    <property type="protein sequence ID" value="SMG18687.1"/>
    <property type="molecule type" value="Genomic_DNA"/>
</dbReference>
<evidence type="ECO:0000256" key="1">
    <source>
        <dbReference type="SAM" id="Phobius"/>
    </source>
</evidence>
<dbReference type="Proteomes" id="UP000193309">
    <property type="component" value="Unassembled WGS sequence"/>
</dbReference>
<evidence type="ECO:0000313" key="3">
    <source>
        <dbReference type="Proteomes" id="UP000193309"/>
    </source>
</evidence>
<keyword evidence="3" id="KW-1185">Reference proteome</keyword>
<organism evidence="2 3">
    <name type="scientific">Corynebacterium pollutisoli</name>
    <dbReference type="NCBI Taxonomy" id="1610489"/>
    <lineage>
        <taxon>Bacteria</taxon>
        <taxon>Bacillati</taxon>
        <taxon>Actinomycetota</taxon>
        <taxon>Actinomycetes</taxon>
        <taxon>Mycobacteriales</taxon>
        <taxon>Corynebacteriaceae</taxon>
        <taxon>Corynebacterium</taxon>
    </lineage>
</organism>
<feature type="transmembrane region" description="Helical" evidence="1">
    <location>
        <begin position="130"/>
        <end position="152"/>
    </location>
</feature>
<dbReference type="NCBIfam" id="TIGR02206">
    <property type="entry name" value="intg_mem_TP0381"/>
    <property type="match status" value="1"/>
</dbReference>
<feature type="transmembrane region" description="Helical" evidence="1">
    <location>
        <begin position="46"/>
        <end position="64"/>
    </location>
</feature>
<dbReference type="STRING" id="1610489.SAMN06295981_0981"/>
<keyword evidence="1" id="KW-0472">Membrane</keyword>
<feature type="transmembrane region" description="Helical" evidence="1">
    <location>
        <begin position="209"/>
        <end position="229"/>
    </location>
</feature>
<accession>A0A1X7IU43</accession>
<dbReference type="PROSITE" id="PS51257">
    <property type="entry name" value="PROKAR_LIPOPROTEIN"/>
    <property type="match status" value="1"/>
</dbReference>
<dbReference type="RefSeq" id="WP_143337523.1">
    <property type="nucleotide sequence ID" value="NZ_FXAR01000002.1"/>
</dbReference>
<dbReference type="InterPro" id="IPR011737">
    <property type="entry name" value="CHP02206_TP0381"/>
</dbReference>
<dbReference type="Pfam" id="PF14808">
    <property type="entry name" value="TMEM164"/>
    <property type="match status" value="1"/>
</dbReference>
<keyword evidence="1" id="KW-1133">Transmembrane helix</keyword>
<name>A0A1X7IU43_9CORY</name>
<keyword evidence="1" id="KW-0812">Transmembrane</keyword>
<proteinExistence type="predicted"/>
<dbReference type="AlphaFoldDB" id="A0A1X7IU43"/>
<sequence>MSYTWMRQYSPEHIAVLVTGIVACGILVVAARRVRGAPWLTVARQVTGWVLMVLAGAWLVFTLWPGNLHVTEALPFHLCDWLRYILAYGLITGDERALAITYYWGILLNPQAIITPYLPYVHHPAWVQFAGYWFFHMVALIVPIVMVAGFGWRPTWRDFRFVAAVSPGWMAVAGLANRITGGNYGFFAHKPPTPSIIDIFHRVGWKRTYWILEVILIAIVWTGVMTWPLTARSTGPR</sequence>
<gene>
    <name evidence="2" type="ORF">SAMN06295981_0981</name>
</gene>